<feature type="region of interest" description="Disordered" evidence="1">
    <location>
        <begin position="17"/>
        <end position="45"/>
    </location>
</feature>
<dbReference type="GO" id="GO:0003682">
    <property type="term" value="F:chromatin binding"/>
    <property type="evidence" value="ECO:0007669"/>
    <property type="project" value="InterPro"/>
</dbReference>
<protein>
    <recommendedName>
        <fullName evidence="2">BAH domain-containing protein</fullName>
    </recommendedName>
</protein>
<dbReference type="Pfam" id="PF01426">
    <property type="entry name" value="BAH"/>
    <property type="match status" value="1"/>
</dbReference>
<organism evidence="3 4">
    <name type="scientific">Pristionchus mayeri</name>
    <dbReference type="NCBI Taxonomy" id="1317129"/>
    <lineage>
        <taxon>Eukaryota</taxon>
        <taxon>Metazoa</taxon>
        <taxon>Ecdysozoa</taxon>
        <taxon>Nematoda</taxon>
        <taxon>Chromadorea</taxon>
        <taxon>Rhabditida</taxon>
        <taxon>Rhabditina</taxon>
        <taxon>Diplogasteromorpha</taxon>
        <taxon>Diplogasteroidea</taxon>
        <taxon>Neodiplogasteridae</taxon>
        <taxon>Pristionchus</taxon>
    </lineage>
</organism>
<name>A0AAN5DAD9_9BILA</name>
<feature type="non-terminal residue" evidence="3">
    <location>
        <position position="277"/>
    </location>
</feature>
<evidence type="ECO:0000313" key="4">
    <source>
        <dbReference type="Proteomes" id="UP001328107"/>
    </source>
</evidence>
<evidence type="ECO:0000256" key="1">
    <source>
        <dbReference type="SAM" id="MobiDB-lite"/>
    </source>
</evidence>
<feature type="domain" description="BAH" evidence="2">
    <location>
        <begin position="139"/>
        <end position="259"/>
    </location>
</feature>
<gene>
    <name evidence="3" type="ORF">PMAYCL1PPCAC_29210</name>
</gene>
<comment type="caution">
    <text evidence="3">The sequence shown here is derived from an EMBL/GenBank/DDBJ whole genome shotgun (WGS) entry which is preliminary data.</text>
</comment>
<proteinExistence type="predicted"/>
<evidence type="ECO:0000259" key="2">
    <source>
        <dbReference type="PROSITE" id="PS51038"/>
    </source>
</evidence>
<dbReference type="Proteomes" id="UP001328107">
    <property type="component" value="Unassembled WGS sequence"/>
</dbReference>
<keyword evidence="4" id="KW-1185">Reference proteome</keyword>
<dbReference type="InterPro" id="IPR043151">
    <property type="entry name" value="BAH_sf"/>
</dbReference>
<evidence type="ECO:0000313" key="3">
    <source>
        <dbReference type="EMBL" id="GMR59015.1"/>
    </source>
</evidence>
<dbReference type="InterPro" id="IPR001025">
    <property type="entry name" value="BAH_dom"/>
</dbReference>
<dbReference type="Gene3D" id="2.30.30.490">
    <property type="match status" value="1"/>
</dbReference>
<reference evidence="4" key="1">
    <citation type="submission" date="2022-10" db="EMBL/GenBank/DDBJ databases">
        <title>Genome assembly of Pristionchus species.</title>
        <authorList>
            <person name="Yoshida K."/>
            <person name="Sommer R.J."/>
        </authorList>
    </citation>
    <scope>NUCLEOTIDE SEQUENCE [LARGE SCALE GENOMIC DNA]</scope>
    <source>
        <strain evidence="4">RS5460</strain>
    </source>
</reference>
<accession>A0AAN5DAD9</accession>
<dbReference type="AlphaFoldDB" id="A0AAN5DAD9"/>
<dbReference type="PROSITE" id="PS51038">
    <property type="entry name" value="BAH"/>
    <property type="match status" value="1"/>
</dbReference>
<feature type="compositionally biased region" description="Low complexity" evidence="1">
    <location>
        <begin position="27"/>
        <end position="45"/>
    </location>
</feature>
<feature type="non-terminal residue" evidence="3">
    <location>
        <position position="1"/>
    </location>
</feature>
<dbReference type="EMBL" id="BTRK01000006">
    <property type="protein sequence ID" value="GMR59015.1"/>
    <property type="molecule type" value="Genomic_DNA"/>
</dbReference>
<sequence>FEEIPLFSINAMPPLTPIETTDHHHPSVLSPPYTPSSSYSSQSSPHLILSPKDFAPFRAFRRRENVNYSEVKRRTKKSDDVIKPVVLPSHKRKSHKVKVREGEWEVKGAAVRKRVYTNNATSGQFRPCFEETKRIIDSLVLREGDDVTAVTEDEEGERIVGVARVTRIYVVQKSRELFAAILWYYLPSQVEDPSMRADPHEIFPSRHLDSLPLRSIENKVEVMTTSQYIQYRSALARSKTFPYCQTEKVDEKEEFSFFFARHPYDCVRKRILWRDKK</sequence>